<comment type="caution">
    <text evidence="1">The sequence shown here is derived from an EMBL/GenBank/DDBJ whole genome shotgun (WGS) entry which is preliminary data.</text>
</comment>
<gene>
    <name evidence="1" type="ORF">B0I08_11225</name>
</gene>
<evidence type="ECO:0000313" key="1">
    <source>
        <dbReference type="EMBL" id="PRY64640.1"/>
    </source>
</evidence>
<sequence length="72" mass="8157">MGWVLVNVATLFTLKVVESTPETPITPAPRRVYREAEKAQFLEAFERLGKVSLVKPRVLWRLGYARSSALVL</sequence>
<evidence type="ECO:0000313" key="2">
    <source>
        <dbReference type="Proteomes" id="UP000237983"/>
    </source>
</evidence>
<dbReference type="Proteomes" id="UP000237983">
    <property type="component" value="Unassembled WGS sequence"/>
</dbReference>
<dbReference type="AlphaFoldDB" id="A0A2T0V399"/>
<organism evidence="1 2">
    <name type="scientific">Glaciihabitans tibetensis</name>
    <dbReference type="NCBI Taxonomy" id="1266600"/>
    <lineage>
        <taxon>Bacteria</taxon>
        <taxon>Bacillati</taxon>
        <taxon>Actinomycetota</taxon>
        <taxon>Actinomycetes</taxon>
        <taxon>Micrococcales</taxon>
        <taxon>Microbacteriaceae</taxon>
        <taxon>Glaciihabitans</taxon>
    </lineage>
</organism>
<proteinExistence type="predicted"/>
<protein>
    <submittedName>
        <fullName evidence="1">Uncharacterized protein</fullName>
    </submittedName>
</protein>
<accession>A0A2T0V399</accession>
<dbReference type="EMBL" id="PVTL01000012">
    <property type="protein sequence ID" value="PRY64640.1"/>
    <property type="molecule type" value="Genomic_DNA"/>
</dbReference>
<keyword evidence="2" id="KW-1185">Reference proteome</keyword>
<name>A0A2T0V399_9MICO</name>
<reference evidence="1 2" key="1">
    <citation type="submission" date="2018-03" db="EMBL/GenBank/DDBJ databases">
        <title>Genomic Encyclopedia of Type Strains, Phase III (KMG-III): the genomes of soil and plant-associated and newly described type strains.</title>
        <authorList>
            <person name="Whitman W."/>
        </authorList>
    </citation>
    <scope>NUCLEOTIDE SEQUENCE [LARGE SCALE GENOMIC DNA]</scope>
    <source>
        <strain evidence="1 2">CGMCC 1.12484</strain>
    </source>
</reference>